<evidence type="ECO:0000313" key="2">
    <source>
        <dbReference type="Proteomes" id="UP001234297"/>
    </source>
</evidence>
<organism evidence="1 2">
    <name type="scientific">Persea americana</name>
    <name type="common">Avocado</name>
    <dbReference type="NCBI Taxonomy" id="3435"/>
    <lineage>
        <taxon>Eukaryota</taxon>
        <taxon>Viridiplantae</taxon>
        <taxon>Streptophyta</taxon>
        <taxon>Embryophyta</taxon>
        <taxon>Tracheophyta</taxon>
        <taxon>Spermatophyta</taxon>
        <taxon>Magnoliopsida</taxon>
        <taxon>Magnoliidae</taxon>
        <taxon>Laurales</taxon>
        <taxon>Lauraceae</taxon>
        <taxon>Persea</taxon>
    </lineage>
</organism>
<proteinExistence type="predicted"/>
<comment type="caution">
    <text evidence="1">The sequence shown here is derived from an EMBL/GenBank/DDBJ whole genome shotgun (WGS) entry which is preliminary data.</text>
</comment>
<accession>A0ACC2LIS2</accession>
<reference evidence="1 2" key="1">
    <citation type="journal article" date="2022" name="Hortic Res">
        <title>A haplotype resolved chromosomal level avocado genome allows analysis of novel avocado genes.</title>
        <authorList>
            <person name="Nath O."/>
            <person name="Fletcher S.J."/>
            <person name="Hayward A."/>
            <person name="Shaw L.M."/>
            <person name="Masouleh A.K."/>
            <person name="Furtado A."/>
            <person name="Henry R.J."/>
            <person name="Mitter N."/>
        </authorList>
    </citation>
    <scope>NUCLEOTIDE SEQUENCE [LARGE SCALE GENOMIC DNA]</scope>
    <source>
        <strain evidence="2">cv. Hass</strain>
    </source>
</reference>
<evidence type="ECO:0000313" key="1">
    <source>
        <dbReference type="EMBL" id="KAJ8633155.1"/>
    </source>
</evidence>
<keyword evidence="2" id="KW-1185">Reference proteome</keyword>
<dbReference type="Proteomes" id="UP001234297">
    <property type="component" value="Chromosome 8"/>
</dbReference>
<protein>
    <submittedName>
        <fullName evidence="1">Uncharacterized protein</fullName>
    </submittedName>
</protein>
<dbReference type="EMBL" id="CM056816">
    <property type="protein sequence ID" value="KAJ8633155.1"/>
    <property type="molecule type" value="Genomic_DNA"/>
</dbReference>
<sequence>MPAALGEYDAEERPGFGFFQQGSSRKKGNKQEVDERSRRWIPSASRTEGSKCIRADSILLMLLQGPMTELLQSSGEGFVEAVVIFNINNYDEDKKQWKKPTDVNRNVTKCPWSTCYMSFFNAKVHQIHRKVTKKIEDVVKDNGTRCCILWWSP</sequence>
<name>A0ACC2LIS2_PERAE</name>
<gene>
    <name evidence="1" type="ORF">MRB53_026491</name>
</gene>